<evidence type="ECO:0000256" key="1">
    <source>
        <dbReference type="ARBA" id="ARBA00022729"/>
    </source>
</evidence>
<evidence type="ECO:0000259" key="4">
    <source>
        <dbReference type="Pfam" id="PF18962"/>
    </source>
</evidence>
<dbReference type="InterPro" id="IPR028974">
    <property type="entry name" value="TSP_type-3_rpt"/>
</dbReference>
<reference evidence="5 6" key="1">
    <citation type="submission" date="2018-06" db="EMBL/GenBank/DDBJ databases">
        <title>Genomic Encyclopedia of Archaeal and Bacterial Type Strains, Phase II (KMG-II): from individual species to whole genera.</title>
        <authorList>
            <person name="Goeker M."/>
        </authorList>
    </citation>
    <scope>NUCLEOTIDE SEQUENCE [LARGE SCALE GENOMIC DNA]</scope>
    <source>
        <strain evidence="5 6">DSM 17205</strain>
    </source>
</reference>
<feature type="domain" description="Secretion system C-terminal sorting" evidence="4">
    <location>
        <begin position="304"/>
        <end position="375"/>
    </location>
</feature>
<protein>
    <submittedName>
        <fullName evidence="5">Secreted protein (Por secretion system target)</fullName>
    </submittedName>
</protein>
<dbReference type="Pfam" id="PF18962">
    <property type="entry name" value="Por_Secre_tail"/>
    <property type="match status" value="1"/>
</dbReference>
<gene>
    <name evidence="5" type="ORF">LX97_02981</name>
</gene>
<sequence>MKKKYCYLIVLLILNLSNAQIAFPVPDFEVCDDLSNDGVETFDLSIFDTTVLGNQNPNNFTVSYHLSQAGAISNTDVITNPNSFVNSTNPQTIYTRVTSSTGGWDQHLFDLIISYAPVGVSLTPFEVCDSNLDGFEVFDLSTKDVEIVNGQTTGVQNISISYHSNLTDASNNTNALTQLYSNITPNNQTIFVRVENSSSPVCFDVSSLELVALDCTDSDNDGVIDIREDVNSNGLLTDDDTDMDSIPNYLDTDDDGDGVLTIDEDYNNNGDPTDDDTDNSGIADYLEINVFLSLESQESTVFKMYPNPSKGLVYIESIIPVLKVSIYDVKGKKLNIKALQNSSTLVMFNTEKIKKGIYFVIIVGENGSTAKKLVVRN</sequence>
<evidence type="ECO:0000313" key="5">
    <source>
        <dbReference type="EMBL" id="PZX37886.1"/>
    </source>
</evidence>
<proteinExistence type="predicted"/>
<evidence type="ECO:0000256" key="2">
    <source>
        <dbReference type="SAM" id="MobiDB-lite"/>
    </source>
</evidence>
<dbReference type="RefSeq" id="WP_015363719.1">
    <property type="nucleotide sequence ID" value="NZ_QKZR01000006.1"/>
</dbReference>
<evidence type="ECO:0000256" key="3">
    <source>
        <dbReference type="SAM" id="SignalP"/>
    </source>
</evidence>
<dbReference type="Proteomes" id="UP000248584">
    <property type="component" value="Unassembled WGS sequence"/>
</dbReference>
<feature type="region of interest" description="Disordered" evidence="2">
    <location>
        <begin position="253"/>
        <end position="278"/>
    </location>
</feature>
<organism evidence="5 6">
    <name type="scientific">Nonlabens dokdonensis</name>
    <dbReference type="NCBI Taxonomy" id="328515"/>
    <lineage>
        <taxon>Bacteria</taxon>
        <taxon>Pseudomonadati</taxon>
        <taxon>Bacteroidota</taxon>
        <taxon>Flavobacteriia</taxon>
        <taxon>Flavobacteriales</taxon>
        <taxon>Flavobacteriaceae</taxon>
        <taxon>Nonlabens</taxon>
    </lineage>
</organism>
<dbReference type="EMBL" id="QKZR01000006">
    <property type="protein sequence ID" value="PZX37886.1"/>
    <property type="molecule type" value="Genomic_DNA"/>
</dbReference>
<dbReference type="Gene3D" id="4.10.1080.10">
    <property type="entry name" value="TSP type-3 repeat"/>
    <property type="match status" value="1"/>
</dbReference>
<feature type="signal peptide" evidence="3">
    <location>
        <begin position="1"/>
        <end position="22"/>
    </location>
</feature>
<evidence type="ECO:0000313" key="6">
    <source>
        <dbReference type="Proteomes" id="UP000248584"/>
    </source>
</evidence>
<comment type="caution">
    <text evidence="5">The sequence shown here is derived from an EMBL/GenBank/DDBJ whole genome shotgun (WGS) entry which is preliminary data.</text>
</comment>
<dbReference type="NCBIfam" id="TIGR04183">
    <property type="entry name" value="Por_Secre_tail"/>
    <property type="match status" value="1"/>
</dbReference>
<name>A0ABX5PV06_9FLAO</name>
<keyword evidence="6" id="KW-1185">Reference proteome</keyword>
<keyword evidence="1 3" id="KW-0732">Signal</keyword>
<feature type="chain" id="PRO_5045658605" evidence="3">
    <location>
        <begin position="23"/>
        <end position="377"/>
    </location>
</feature>
<accession>A0ABX5PV06</accession>
<dbReference type="InterPro" id="IPR026444">
    <property type="entry name" value="Secre_tail"/>
</dbReference>